<protein>
    <submittedName>
        <fullName evidence="1">Uncharacterized protein</fullName>
    </submittedName>
</protein>
<keyword evidence="2" id="KW-1185">Reference proteome</keyword>
<reference evidence="1 2" key="1">
    <citation type="submission" date="2020-08" db="EMBL/GenBank/DDBJ databases">
        <title>Genome Sequencing of Nocardia wallacei strain FMUON74 and assembly.</title>
        <authorList>
            <person name="Toyokawa M."/>
            <person name="Uesaka K."/>
        </authorList>
    </citation>
    <scope>NUCLEOTIDE SEQUENCE [LARGE SCALE GENOMIC DNA]</scope>
    <source>
        <strain evidence="1 2">FMUON74</strain>
    </source>
</reference>
<evidence type="ECO:0000313" key="1">
    <source>
        <dbReference type="EMBL" id="BCK58486.1"/>
    </source>
</evidence>
<dbReference type="EMBL" id="AP023396">
    <property type="protein sequence ID" value="BCK58486.1"/>
    <property type="molecule type" value="Genomic_DNA"/>
</dbReference>
<accession>A0A7G1KVB2</accession>
<dbReference type="RefSeq" id="WP_187685228.1">
    <property type="nucleotide sequence ID" value="NZ_AP023396.1"/>
</dbReference>
<dbReference type="KEGG" id="nwl:NWFMUON74_62580"/>
<dbReference type="Proteomes" id="UP000516173">
    <property type="component" value="Chromosome"/>
</dbReference>
<proteinExistence type="predicted"/>
<sequence length="75" mass="7998">MVDTAADAGASIANLVPQSATAPQWCDSAKVALEIVRRSAEGFRRLAEHTEQAVDVLCTADRRCAGDIDRSVARI</sequence>
<gene>
    <name evidence="1" type="ORF">NWFMUON74_62580</name>
</gene>
<evidence type="ECO:0000313" key="2">
    <source>
        <dbReference type="Proteomes" id="UP000516173"/>
    </source>
</evidence>
<dbReference type="AlphaFoldDB" id="A0A7G1KVB2"/>
<organism evidence="1 2">
    <name type="scientific">Nocardia wallacei</name>
    <dbReference type="NCBI Taxonomy" id="480035"/>
    <lineage>
        <taxon>Bacteria</taxon>
        <taxon>Bacillati</taxon>
        <taxon>Actinomycetota</taxon>
        <taxon>Actinomycetes</taxon>
        <taxon>Mycobacteriales</taxon>
        <taxon>Nocardiaceae</taxon>
        <taxon>Nocardia</taxon>
    </lineage>
</organism>
<name>A0A7G1KVB2_9NOCA</name>
<dbReference type="GeneID" id="80350659"/>